<reference evidence="9" key="1">
    <citation type="submission" date="2018-05" db="EMBL/GenBank/DDBJ databases">
        <authorList>
            <person name="Lanie J.A."/>
            <person name="Ng W.-L."/>
            <person name="Kazmierczak K.M."/>
            <person name="Andrzejewski T.M."/>
            <person name="Davidsen T.M."/>
            <person name="Wayne K.J."/>
            <person name="Tettelin H."/>
            <person name="Glass J.I."/>
            <person name="Rusch D."/>
            <person name="Podicherti R."/>
            <person name="Tsui H.-C.T."/>
            <person name="Winkler M.E."/>
        </authorList>
    </citation>
    <scope>NUCLEOTIDE SEQUENCE</scope>
</reference>
<dbReference type="PROSITE" id="PS00614">
    <property type="entry name" value="IGPS"/>
    <property type="match status" value="1"/>
</dbReference>
<feature type="non-terminal residue" evidence="9">
    <location>
        <position position="42"/>
    </location>
</feature>
<dbReference type="EC" id="4.1.1.48" evidence="3"/>
<evidence type="ECO:0000256" key="7">
    <source>
        <dbReference type="ARBA" id="ARBA00023239"/>
    </source>
</evidence>
<dbReference type="EMBL" id="UINC01199130">
    <property type="protein sequence ID" value="SVE17409.1"/>
    <property type="molecule type" value="Genomic_DNA"/>
</dbReference>
<evidence type="ECO:0000259" key="8">
    <source>
        <dbReference type="Pfam" id="PF00218"/>
    </source>
</evidence>
<evidence type="ECO:0000256" key="4">
    <source>
        <dbReference type="ARBA" id="ARBA00022605"/>
    </source>
</evidence>
<comment type="catalytic activity">
    <reaction evidence="1">
        <text>1-(2-carboxyphenylamino)-1-deoxy-D-ribulose 5-phosphate + H(+) = (1S,2R)-1-C-(indol-3-yl)glycerol 3-phosphate + CO2 + H2O</text>
        <dbReference type="Rhea" id="RHEA:23476"/>
        <dbReference type="ChEBI" id="CHEBI:15377"/>
        <dbReference type="ChEBI" id="CHEBI:15378"/>
        <dbReference type="ChEBI" id="CHEBI:16526"/>
        <dbReference type="ChEBI" id="CHEBI:58613"/>
        <dbReference type="ChEBI" id="CHEBI:58866"/>
        <dbReference type="EC" id="4.1.1.48"/>
    </reaction>
</comment>
<protein>
    <recommendedName>
        <fullName evidence="3">indole-3-glycerol-phosphate synthase</fullName>
        <ecNumber evidence="3">4.1.1.48</ecNumber>
    </recommendedName>
</protein>
<comment type="pathway">
    <text evidence="2">Amino-acid biosynthesis; L-tryptophan biosynthesis; L-tryptophan from chorismate: step 4/5.</text>
</comment>
<dbReference type="UniPathway" id="UPA00035">
    <property type="reaction ID" value="UER00043"/>
</dbReference>
<name>A0A383BC99_9ZZZZ</name>
<dbReference type="SUPFAM" id="SSF51366">
    <property type="entry name" value="Ribulose-phoshate binding barrel"/>
    <property type="match status" value="1"/>
</dbReference>
<dbReference type="GO" id="GO:0000162">
    <property type="term" value="P:L-tryptophan biosynthetic process"/>
    <property type="evidence" value="ECO:0007669"/>
    <property type="project" value="UniProtKB-UniPathway"/>
</dbReference>
<evidence type="ECO:0000256" key="5">
    <source>
        <dbReference type="ARBA" id="ARBA00022822"/>
    </source>
</evidence>
<evidence type="ECO:0000256" key="2">
    <source>
        <dbReference type="ARBA" id="ARBA00004696"/>
    </source>
</evidence>
<evidence type="ECO:0000256" key="1">
    <source>
        <dbReference type="ARBA" id="ARBA00001633"/>
    </source>
</evidence>
<dbReference type="GO" id="GO:0004425">
    <property type="term" value="F:indole-3-glycerol-phosphate synthase activity"/>
    <property type="evidence" value="ECO:0007669"/>
    <property type="project" value="UniProtKB-EC"/>
</dbReference>
<feature type="domain" description="Indole-3-glycerol phosphate synthase" evidence="8">
    <location>
        <begin position="5"/>
        <end position="41"/>
    </location>
</feature>
<evidence type="ECO:0000256" key="3">
    <source>
        <dbReference type="ARBA" id="ARBA00012362"/>
    </source>
</evidence>
<keyword evidence="7" id="KW-0456">Lyase</keyword>
<evidence type="ECO:0000256" key="6">
    <source>
        <dbReference type="ARBA" id="ARBA00023141"/>
    </source>
</evidence>
<sequence>MSPPPDFIAAITNKSKQAPRLIAEIKQRSPSKGILCEDFDPT</sequence>
<dbReference type="InterPro" id="IPR001468">
    <property type="entry name" value="Indole-3-GlycerolPSynthase_CS"/>
</dbReference>
<dbReference type="InterPro" id="IPR013785">
    <property type="entry name" value="Aldolase_TIM"/>
</dbReference>
<accession>A0A383BC99</accession>
<gene>
    <name evidence="9" type="ORF">METZ01_LOCUS470263</name>
</gene>
<keyword evidence="5" id="KW-0822">Tryptophan biosynthesis</keyword>
<dbReference type="InterPro" id="IPR011060">
    <property type="entry name" value="RibuloseP-bd_barrel"/>
</dbReference>
<dbReference type="Gene3D" id="3.20.20.70">
    <property type="entry name" value="Aldolase class I"/>
    <property type="match status" value="1"/>
</dbReference>
<dbReference type="InterPro" id="IPR013798">
    <property type="entry name" value="Indole-3-glycerol_P_synth_dom"/>
</dbReference>
<evidence type="ECO:0000313" key="9">
    <source>
        <dbReference type="EMBL" id="SVE17409.1"/>
    </source>
</evidence>
<dbReference type="Pfam" id="PF00218">
    <property type="entry name" value="IGPS"/>
    <property type="match status" value="1"/>
</dbReference>
<keyword evidence="4" id="KW-0028">Amino-acid biosynthesis</keyword>
<proteinExistence type="predicted"/>
<keyword evidence="6" id="KW-0057">Aromatic amino acid biosynthesis</keyword>
<organism evidence="9">
    <name type="scientific">marine metagenome</name>
    <dbReference type="NCBI Taxonomy" id="408172"/>
    <lineage>
        <taxon>unclassified sequences</taxon>
        <taxon>metagenomes</taxon>
        <taxon>ecological metagenomes</taxon>
    </lineage>
</organism>
<dbReference type="AlphaFoldDB" id="A0A383BC99"/>